<name>A0A8X8B582_BRACI</name>
<reference evidence="2 3" key="1">
    <citation type="submission" date="2020-02" db="EMBL/GenBank/DDBJ databases">
        <authorList>
            <person name="Ma Q."/>
            <person name="Huang Y."/>
            <person name="Song X."/>
            <person name="Pei D."/>
        </authorList>
    </citation>
    <scope>NUCLEOTIDE SEQUENCE [LARGE SCALE GENOMIC DNA]</scope>
    <source>
        <strain evidence="2">Sxm20200214</strain>
        <tissue evidence="2">Leaf</tissue>
    </source>
</reference>
<gene>
    <name evidence="2" type="ORF">Bca52824_016248</name>
</gene>
<keyword evidence="3" id="KW-1185">Reference proteome</keyword>
<evidence type="ECO:0000313" key="2">
    <source>
        <dbReference type="EMBL" id="KAG2323035.1"/>
    </source>
</evidence>
<feature type="region of interest" description="Disordered" evidence="1">
    <location>
        <begin position="49"/>
        <end position="103"/>
    </location>
</feature>
<evidence type="ECO:0000256" key="1">
    <source>
        <dbReference type="SAM" id="MobiDB-lite"/>
    </source>
</evidence>
<proteinExistence type="predicted"/>
<dbReference type="Proteomes" id="UP000886595">
    <property type="component" value="Unassembled WGS sequence"/>
</dbReference>
<accession>A0A8X8B582</accession>
<dbReference type="EMBL" id="JAAMPC010000003">
    <property type="protein sequence ID" value="KAG2323035.1"/>
    <property type="molecule type" value="Genomic_DNA"/>
</dbReference>
<sequence>MESAVLSPIGLAGLAVMSQNLTLNIAFPISVYNRTTSNVDETPDRAAIEGNLPVSSQYSPRISNARNPSSSSSKPELPLIRRSLPSPTSSSPKPIATSSPSSMSLSFSQSVVNGVGIVSWAAVDRNRPDGPKIARRWRRKSRMWCVMEAKSYRTL</sequence>
<dbReference type="AlphaFoldDB" id="A0A8X8B582"/>
<feature type="compositionally biased region" description="Low complexity" evidence="1">
    <location>
        <begin position="59"/>
        <end position="103"/>
    </location>
</feature>
<organism evidence="2 3">
    <name type="scientific">Brassica carinata</name>
    <name type="common">Ethiopian mustard</name>
    <name type="synonym">Abyssinian cabbage</name>
    <dbReference type="NCBI Taxonomy" id="52824"/>
    <lineage>
        <taxon>Eukaryota</taxon>
        <taxon>Viridiplantae</taxon>
        <taxon>Streptophyta</taxon>
        <taxon>Embryophyta</taxon>
        <taxon>Tracheophyta</taxon>
        <taxon>Spermatophyta</taxon>
        <taxon>Magnoliopsida</taxon>
        <taxon>eudicotyledons</taxon>
        <taxon>Gunneridae</taxon>
        <taxon>Pentapetalae</taxon>
        <taxon>rosids</taxon>
        <taxon>malvids</taxon>
        <taxon>Brassicales</taxon>
        <taxon>Brassicaceae</taxon>
        <taxon>Brassiceae</taxon>
        <taxon>Brassica</taxon>
    </lineage>
</organism>
<protein>
    <submittedName>
        <fullName evidence="2">Uncharacterized protein</fullName>
    </submittedName>
</protein>
<dbReference type="OrthoDB" id="434986at2759"/>
<evidence type="ECO:0000313" key="3">
    <source>
        <dbReference type="Proteomes" id="UP000886595"/>
    </source>
</evidence>
<comment type="caution">
    <text evidence="2">The sequence shown here is derived from an EMBL/GenBank/DDBJ whole genome shotgun (WGS) entry which is preliminary data.</text>
</comment>